<evidence type="ECO:0000313" key="8">
    <source>
        <dbReference type="EMBL" id="KAK0553320.1"/>
    </source>
</evidence>
<feature type="transmembrane region" description="Helical" evidence="7">
    <location>
        <begin position="97"/>
        <end position="115"/>
    </location>
</feature>
<comment type="similarity">
    <text evidence="2">Belongs to the PER33/POM33 family.</text>
</comment>
<feature type="region of interest" description="Disordered" evidence="6">
    <location>
        <begin position="316"/>
        <end position="364"/>
    </location>
</feature>
<evidence type="ECO:0000256" key="2">
    <source>
        <dbReference type="ARBA" id="ARBA00007322"/>
    </source>
</evidence>
<evidence type="ECO:0000313" key="9">
    <source>
        <dbReference type="Proteomes" id="UP001176517"/>
    </source>
</evidence>
<dbReference type="GO" id="GO:0005783">
    <property type="term" value="C:endoplasmic reticulum"/>
    <property type="evidence" value="ECO:0007669"/>
    <property type="project" value="TreeGrafter"/>
</dbReference>
<dbReference type="PANTHER" id="PTHR12703:SF4">
    <property type="entry name" value="TRANSMEMBRANE PROTEIN 33"/>
    <property type="match status" value="1"/>
</dbReference>
<dbReference type="AlphaFoldDB" id="A0AAN6JYS8"/>
<keyword evidence="3 7" id="KW-0812">Transmembrane</keyword>
<accession>A0AAN6JYS8</accession>
<proteinExistence type="inferred from homology"/>
<evidence type="ECO:0000256" key="1">
    <source>
        <dbReference type="ARBA" id="ARBA00004141"/>
    </source>
</evidence>
<feature type="transmembrane region" description="Helical" evidence="7">
    <location>
        <begin position="136"/>
        <end position="153"/>
    </location>
</feature>
<comment type="subcellular location">
    <subcellularLocation>
        <location evidence="1">Membrane</location>
        <topology evidence="1">Multi-pass membrane protein</topology>
    </subcellularLocation>
</comment>
<dbReference type="EMBL" id="JAPDMZ010000052">
    <property type="protein sequence ID" value="KAK0553320.1"/>
    <property type="molecule type" value="Genomic_DNA"/>
</dbReference>
<feature type="compositionally biased region" description="Low complexity" evidence="6">
    <location>
        <begin position="316"/>
        <end position="347"/>
    </location>
</feature>
<feature type="region of interest" description="Disordered" evidence="6">
    <location>
        <begin position="1"/>
        <end position="43"/>
    </location>
</feature>
<keyword evidence="5 7" id="KW-0472">Membrane</keyword>
<dbReference type="GO" id="GO:0071786">
    <property type="term" value="P:endoplasmic reticulum tubular network organization"/>
    <property type="evidence" value="ECO:0007669"/>
    <property type="project" value="TreeGrafter"/>
</dbReference>
<name>A0AAN6JYS8_9BASI</name>
<dbReference type="Proteomes" id="UP001176517">
    <property type="component" value="Unassembled WGS sequence"/>
</dbReference>
<keyword evidence="4 7" id="KW-1133">Transmembrane helix</keyword>
<dbReference type="Pfam" id="PF03661">
    <property type="entry name" value="TMEM33_Pom33"/>
    <property type="match status" value="1"/>
</dbReference>
<keyword evidence="9" id="KW-1185">Reference proteome</keyword>
<dbReference type="GO" id="GO:0061024">
    <property type="term" value="P:membrane organization"/>
    <property type="evidence" value="ECO:0007669"/>
    <property type="project" value="TreeGrafter"/>
</dbReference>
<gene>
    <name evidence="8" type="primary">POM33</name>
    <name evidence="8" type="ORF">OC846_002563</name>
</gene>
<reference evidence="8" key="1">
    <citation type="journal article" date="2023" name="PhytoFront">
        <title>Draft Genome Resources of Seven Strains of Tilletia horrida, Causal Agent of Kernel Smut of Rice.</title>
        <authorList>
            <person name="Khanal S."/>
            <person name="Antony Babu S."/>
            <person name="Zhou X.G."/>
        </authorList>
    </citation>
    <scope>NUCLEOTIDE SEQUENCE</scope>
    <source>
        <strain evidence="8">TX6</strain>
    </source>
</reference>
<dbReference type="InterPro" id="IPR051645">
    <property type="entry name" value="PER33/POM33_regulator"/>
</dbReference>
<organism evidence="8 9">
    <name type="scientific">Tilletia horrida</name>
    <dbReference type="NCBI Taxonomy" id="155126"/>
    <lineage>
        <taxon>Eukaryota</taxon>
        <taxon>Fungi</taxon>
        <taxon>Dikarya</taxon>
        <taxon>Basidiomycota</taxon>
        <taxon>Ustilaginomycotina</taxon>
        <taxon>Exobasidiomycetes</taxon>
        <taxon>Tilletiales</taxon>
        <taxon>Tilletiaceae</taxon>
        <taxon>Tilletia</taxon>
    </lineage>
</organism>
<evidence type="ECO:0000256" key="6">
    <source>
        <dbReference type="SAM" id="MobiDB-lite"/>
    </source>
</evidence>
<feature type="compositionally biased region" description="Low complexity" evidence="6">
    <location>
        <begin position="31"/>
        <end position="43"/>
    </location>
</feature>
<evidence type="ECO:0000256" key="3">
    <source>
        <dbReference type="ARBA" id="ARBA00022692"/>
    </source>
</evidence>
<sequence>MVSLSLSTRAGSFAKQKQRRRGSSPSYLAKPQQYPHSSYPYPNSSTANDILRMLRQASREYAQLIHLTWGGAHALVALCGIRYIVGRLLLSSDPLVRYYRLAYAGAVISYGLVTYRAFATQPMNKATLQRALMDENVQYVMLALIWLWTKPIWPTLLPFVTFSTFHFVSFLGSTVIPLVAPPTAPRRSTTDGAAPAAPAQTPAQSIYKAINKFTKTYYESAMIFVAYAEVFILVRILAGAILFQNSILLVLAYAHFLRFRYYMSSFTRASIQRCKAELDAYVHHPACPEMVRRVYLLVTDVISRYASSVLNFSAPSASAVPASSGGRPSSASASGSRVPSAAAASGADTSSRRKSGFGGASSPK</sequence>
<protein>
    <submittedName>
        <fullName evidence="8">Transmembrane nucleoporin</fullName>
    </submittedName>
</protein>
<evidence type="ECO:0000256" key="5">
    <source>
        <dbReference type="ARBA" id="ARBA00023136"/>
    </source>
</evidence>
<comment type="caution">
    <text evidence="8">The sequence shown here is derived from an EMBL/GenBank/DDBJ whole genome shotgun (WGS) entry which is preliminary data.</text>
</comment>
<dbReference type="InterPro" id="IPR005344">
    <property type="entry name" value="TMEM33/Pom33"/>
</dbReference>
<feature type="transmembrane region" description="Helical" evidence="7">
    <location>
        <begin position="61"/>
        <end position="85"/>
    </location>
</feature>
<feature type="compositionally biased region" description="Polar residues" evidence="6">
    <location>
        <begin position="1"/>
        <end position="10"/>
    </location>
</feature>
<evidence type="ECO:0000256" key="4">
    <source>
        <dbReference type="ARBA" id="ARBA00022989"/>
    </source>
</evidence>
<evidence type="ECO:0000256" key="7">
    <source>
        <dbReference type="SAM" id="Phobius"/>
    </source>
</evidence>
<dbReference type="GO" id="GO:0016020">
    <property type="term" value="C:membrane"/>
    <property type="evidence" value="ECO:0007669"/>
    <property type="project" value="UniProtKB-SubCell"/>
</dbReference>
<dbReference type="PANTHER" id="PTHR12703">
    <property type="entry name" value="TRANSMEMBRANE PROTEIN 33"/>
    <property type="match status" value="1"/>
</dbReference>